<dbReference type="SUPFAM" id="SSF159133">
    <property type="entry name" value="EutN/CcmL-like"/>
    <property type="match status" value="1"/>
</dbReference>
<accession>A0ABT1NGA4</accession>
<dbReference type="PANTHER" id="PTHR36539:SF1">
    <property type="entry name" value="BACTERIAL MICROCOMPARTMENT SHELL VERTEX PROTEIN EUTN"/>
    <property type="match status" value="1"/>
</dbReference>
<protein>
    <submittedName>
        <fullName evidence="4">EutN/CcmL family microcompartment protein</fullName>
    </submittedName>
</protein>
<dbReference type="InterPro" id="IPR036677">
    <property type="entry name" value="EutN_CcmL_sf"/>
</dbReference>
<reference evidence="4 5" key="1">
    <citation type="submission" date="2021-10" db="EMBL/GenBank/DDBJ databases">
        <title>Lutispora strain m25 sp. nov., a thermophilic, non-spore-forming bacterium isolated from a lab-scale methanogenic bioreactor digesting anaerobic sludge.</title>
        <authorList>
            <person name="El Houari A."/>
            <person name="Mcdonald J."/>
        </authorList>
    </citation>
    <scope>NUCLEOTIDE SEQUENCE [LARGE SCALE GENOMIC DNA]</scope>
    <source>
        <strain evidence="5">m25</strain>
    </source>
</reference>
<dbReference type="PROSITE" id="PS51932">
    <property type="entry name" value="BMV"/>
    <property type="match status" value="1"/>
</dbReference>
<dbReference type="PANTHER" id="PTHR36539">
    <property type="entry name" value="ETHANOLAMINE UTILIZATION PROTEIN EUTN"/>
    <property type="match status" value="1"/>
</dbReference>
<dbReference type="EMBL" id="JAJEKE010000009">
    <property type="protein sequence ID" value="MCQ1530186.1"/>
    <property type="molecule type" value="Genomic_DNA"/>
</dbReference>
<name>A0ABT1NGA4_9FIRM</name>
<keyword evidence="3" id="KW-1283">Bacterial microcompartment</keyword>
<comment type="subcellular location">
    <subcellularLocation>
        <location evidence="1">Carboxysome</location>
    </subcellularLocation>
</comment>
<evidence type="ECO:0000256" key="3">
    <source>
        <dbReference type="ARBA" id="ARBA00024446"/>
    </source>
</evidence>
<dbReference type="Pfam" id="PF03319">
    <property type="entry name" value="EutN_CcmL"/>
    <property type="match status" value="1"/>
</dbReference>
<dbReference type="InterPro" id="IPR004992">
    <property type="entry name" value="EutN_CcmL"/>
</dbReference>
<dbReference type="CDD" id="cd01614">
    <property type="entry name" value="EutN_CcmL"/>
    <property type="match status" value="1"/>
</dbReference>
<evidence type="ECO:0000256" key="1">
    <source>
        <dbReference type="ARBA" id="ARBA00023587"/>
    </source>
</evidence>
<evidence type="ECO:0000313" key="4">
    <source>
        <dbReference type="EMBL" id="MCQ1530186.1"/>
    </source>
</evidence>
<dbReference type="Proteomes" id="UP001651880">
    <property type="component" value="Unassembled WGS sequence"/>
</dbReference>
<organism evidence="4 5">
    <name type="scientific">Lutispora saccharofermentans</name>
    <dbReference type="NCBI Taxonomy" id="3024236"/>
    <lineage>
        <taxon>Bacteria</taxon>
        <taxon>Bacillati</taxon>
        <taxon>Bacillota</taxon>
        <taxon>Clostridia</taxon>
        <taxon>Lutisporales</taxon>
        <taxon>Lutisporaceae</taxon>
        <taxon>Lutispora</taxon>
    </lineage>
</organism>
<dbReference type="Gene3D" id="2.40.50.220">
    <property type="entry name" value="EutN/Ccml"/>
    <property type="match status" value="1"/>
</dbReference>
<comment type="caution">
    <text evidence="4">The sequence shown here is derived from an EMBL/GenBank/DDBJ whole genome shotgun (WGS) entry which is preliminary data.</text>
</comment>
<dbReference type="RefSeq" id="WP_255227702.1">
    <property type="nucleotide sequence ID" value="NZ_JAJEKE010000009.1"/>
</dbReference>
<evidence type="ECO:0000313" key="5">
    <source>
        <dbReference type="Proteomes" id="UP001651880"/>
    </source>
</evidence>
<sequence>MYICKVQGKFVSTIKNKALIGYSMVTLQRLNKFGNLTGEFMVAVDTIGCSVGEVVLVATGSGARAALDDTNSPVDLAIIGIVDSCDFIKQREEI</sequence>
<gene>
    <name evidence="4" type="ORF">LJD61_11585</name>
</gene>
<keyword evidence="5" id="KW-1185">Reference proteome</keyword>
<keyword evidence="2" id="KW-1282">Carboxysome</keyword>
<proteinExistence type="predicted"/>
<evidence type="ECO:0000256" key="2">
    <source>
        <dbReference type="ARBA" id="ARBA00023669"/>
    </source>
</evidence>